<keyword evidence="1" id="KW-1133">Transmembrane helix</keyword>
<protein>
    <submittedName>
        <fullName evidence="2">Uncharacterized protein</fullName>
    </submittedName>
</protein>
<dbReference type="KEGG" id="vg:13405291"/>
<evidence type="ECO:0000313" key="2">
    <source>
        <dbReference type="EMBL" id="AFM54673.1"/>
    </source>
</evidence>
<sequence>MEKWKELLIIVKSLRWYTIIIIFLAGVLFSFETDIKRLIELKWSEKDVVISSLENDLLIERALKTLLNETNADRAYIFRFHNGVTYYNGTHKSKMSNDYEVVREGITTQAEALQDLPTSLYLSWIKNVINLEMFLTDIDGMEDLRVKYMLKQQGIEAIAVAPYYRDGKLFALIGVDYIRKQTALEIDNFMSNSHAKKNKFLKRTQGIGELLL</sequence>
<evidence type="ECO:0000256" key="1">
    <source>
        <dbReference type="SAM" id="Phobius"/>
    </source>
</evidence>
<reference evidence="2 3" key="1">
    <citation type="journal article" date="2012" name="J. Virol.">
        <title>Complete Genome Sequences of Two Persicivirga Bacteriophages, P12024S and P12024L.</title>
        <authorList>
            <person name="Kang I."/>
            <person name="Jang H."/>
            <person name="Cho J.C."/>
        </authorList>
    </citation>
    <scope>NUCLEOTIDE SEQUENCE [LARGE SCALE GENOMIC DNA]</scope>
</reference>
<name>I6RT48_9CAUD</name>
<gene>
    <name evidence="2" type="ORF">P12024S_12</name>
</gene>
<dbReference type="InterPro" id="IPR029016">
    <property type="entry name" value="GAF-like_dom_sf"/>
</dbReference>
<proteinExistence type="predicted"/>
<keyword evidence="1" id="KW-0812">Transmembrane</keyword>
<feature type="transmembrane region" description="Helical" evidence="1">
    <location>
        <begin position="14"/>
        <end position="31"/>
    </location>
</feature>
<dbReference type="EMBL" id="JQ823122">
    <property type="protein sequence ID" value="AFM54673.1"/>
    <property type="molecule type" value="Genomic_DNA"/>
</dbReference>
<keyword evidence="3" id="KW-1185">Reference proteome</keyword>
<accession>I6RT48</accession>
<organism evidence="2 3">
    <name type="scientific">Nonlabens phage P12024S</name>
    <dbReference type="NCBI Taxonomy" id="1168478"/>
    <lineage>
        <taxon>Viruses</taxon>
        <taxon>Duplodnaviria</taxon>
        <taxon>Heunggongvirae</taxon>
        <taxon>Uroviricota</taxon>
        <taxon>Caudoviricetes</taxon>
        <taxon>Inhavirus</taxon>
        <taxon>Inhavirus P12024S</taxon>
    </lineage>
</organism>
<dbReference type="SUPFAM" id="SSF55781">
    <property type="entry name" value="GAF domain-like"/>
    <property type="match status" value="1"/>
</dbReference>
<keyword evidence="1" id="KW-0472">Membrane</keyword>
<dbReference type="RefSeq" id="YP_006560352.1">
    <property type="nucleotide sequence ID" value="NC_018271.1"/>
</dbReference>
<dbReference type="Proteomes" id="UP000002820">
    <property type="component" value="Segment"/>
</dbReference>
<dbReference type="Gene3D" id="3.30.450.40">
    <property type="match status" value="1"/>
</dbReference>
<evidence type="ECO:0000313" key="3">
    <source>
        <dbReference type="Proteomes" id="UP000002820"/>
    </source>
</evidence>
<dbReference type="GeneID" id="13405291"/>